<protein>
    <submittedName>
        <fullName evidence="2">ImmA/IrrE family metallo-endopeptidase</fullName>
    </submittedName>
</protein>
<dbReference type="InterPro" id="IPR010359">
    <property type="entry name" value="IrrE_HExxH"/>
</dbReference>
<evidence type="ECO:0000259" key="1">
    <source>
        <dbReference type="Pfam" id="PF06114"/>
    </source>
</evidence>
<accession>A0A5S4T5H2</accession>
<dbReference type="InterPro" id="IPR052345">
    <property type="entry name" value="Rad_response_metalloprotease"/>
</dbReference>
<name>A0A5S4T5H2_STRPY</name>
<dbReference type="PANTHER" id="PTHR43236">
    <property type="entry name" value="ANTITOXIN HIGA1"/>
    <property type="match status" value="1"/>
</dbReference>
<dbReference type="PANTHER" id="PTHR43236:SF1">
    <property type="entry name" value="BLL7220 PROTEIN"/>
    <property type="match status" value="1"/>
</dbReference>
<dbReference type="Pfam" id="PF06114">
    <property type="entry name" value="Peptidase_M78"/>
    <property type="match status" value="1"/>
</dbReference>
<comment type="caution">
    <text evidence="2">The sequence shown here is derived from an EMBL/GenBank/DDBJ whole genome shotgun (WGS) entry which is preliminary data.</text>
</comment>
<feature type="non-terminal residue" evidence="2">
    <location>
        <position position="147"/>
    </location>
</feature>
<feature type="non-terminal residue" evidence="2">
    <location>
        <position position="1"/>
    </location>
</feature>
<organism evidence="2 3">
    <name type="scientific">Streptococcus pyogenes</name>
    <dbReference type="NCBI Taxonomy" id="1314"/>
    <lineage>
        <taxon>Bacteria</taxon>
        <taxon>Bacillati</taxon>
        <taxon>Bacillota</taxon>
        <taxon>Bacilli</taxon>
        <taxon>Lactobacillales</taxon>
        <taxon>Streptococcaceae</taxon>
        <taxon>Streptococcus</taxon>
    </lineage>
</organism>
<sequence>IQLLEHHFSNRHIEGLTLIDVDGISFSYEKENPLVKQNFTKCHELGHFILGHSGSIFTEMKNASDSLQETEANLFSAFILMPDVVLLSKIYFRRDSFQMFLKDLTVSAEALEYRLRDLFRYHLSLSNQEVNNAINSYRRNDNSMILN</sequence>
<evidence type="ECO:0000313" key="2">
    <source>
        <dbReference type="EMBL" id="TYK87660.1"/>
    </source>
</evidence>
<gene>
    <name evidence="2" type="ORF">E0F67_11940</name>
</gene>
<dbReference type="Proteomes" id="UP000325300">
    <property type="component" value="Unassembled WGS sequence"/>
</dbReference>
<proteinExistence type="predicted"/>
<dbReference type="EMBL" id="SJLI01000518">
    <property type="protein sequence ID" value="TYK87660.1"/>
    <property type="molecule type" value="Genomic_DNA"/>
</dbReference>
<feature type="domain" description="IrrE N-terminal-like" evidence="1">
    <location>
        <begin position="31"/>
        <end position="115"/>
    </location>
</feature>
<evidence type="ECO:0000313" key="3">
    <source>
        <dbReference type="Proteomes" id="UP000325300"/>
    </source>
</evidence>
<dbReference type="Gene3D" id="1.10.10.2910">
    <property type="match status" value="1"/>
</dbReference>
<reference evidence="2 3" key="1">
    <citation type="submission" date="2019-02" db="EMBL/GenBank/DDBJ databases">
        <title>Novel genomic isolates of S. pyogenes and S. dysgalactiae subsp. equisimilis associated to necrotising fasciitis (NSTI).</title>
        <authorList>
            <person name="Barrantes I."/>
        </authorList>
    </citation>
    <scope>NUCLEOTIDE SEQUENCE [LARGE SCALE GENOMIC DNA]</scope>
    <source>
        <strain evidence="2 3">SPY5003</strain>
    </source>
</reference>
<dbReference type="AlphaFoldDB" id="A0A5S4T5H2"/>